<protein>
    <submittedName>
        <fullName evidence="1">Uncharacterized protein</fullName>
    </submittedName>
</protein>
<name>A0AAV4I968_9GAST</name>
<sequence length="87" mass="9479">MTITPVVWITPASSEVVGPVRPAVGAPRYQKPRAVNLPSRGKIATRVSPLATMLLFPNLIAIPDCDGVETLQGYHSPSHQLVPRRKR</sequence>
<accession>A0AAV4I968</accession>
<gene>
    <name evidence="1" type="ORF">ElyMa_004687400</name>
</gene>
<evidence type="ECO:0000313" key="2">
    <source>
        <dbReference type="Proteomes" id="UP000762676"/>
    </source>
</evidence>
<organism evidence="1 2">
    <name type="scientific">Elysia marginata</name>
    <dbReference type="NCBI Taxonomy" id="1093978"/>
    <lineage>
        <taxon>Eukaryota</taxon>
        <taxon>Metazoa</taxon>
        <taxon>Spiralia</taxon>
        <taxon>Lophotrochozoa</taxon>
        <taxon>Mollusca</taxon>
        <taxon>Gastropoda</taxon>
        <taxon>Heterobranchia</taxon>
        <taxon>Euthyneura</taxon>
        <taxon>Panpulmonata</taxon>
        <taxon>Sacoglossa</taxon>
        <taxon>Placobranchoidea</taxon>
        <taxon>Plakobranchidae</taxon>
        <taxon>Elysia</taxon>
    </lineage>
</organism>
<dbReference type="Proteomes" id="UP000762676">
    <property type="component" value="Unassembled WGS sequence"/>
</dbReference>
<keyword evidence="2" id="KW-1185">Reference proteome</keyword>
<proteinExistence type="predicted"/>
<dbReference type="AlphaFoldDB" id="A0AAV4I968"/>
<dbReference type="EMBL" id="BMAT01009401">
    <property type="protein sequence ID" value="GFS05666.1"/>
    <property type="molecule type" value="Genomic_DNA"/>
</dbReference>
<comment type="caution">
    <text evidence="1">The sequence shown here is derived from an EMBL/GenBank/DDBJ whole genome shotgun (WGS) entry which is preliminary data.</text>
</comment>
<evidence type="ECO:0000313" key="1">
    <source>
        <dbReference type="EMBL" id="GFS05666.1"/>
    </source>
</evidence>
<reference evidence="1 2" key="1">
    <citation type="journal article" date="2021" name="Elife">
        <title>Chloroplast acquisition without the gene transfer in kleptoplastic sea slugs, Plakobranchus ocellatus.</title>
        <authorList>
            <person name="Maeda T."/>
            <person name="Takahashi S."/>
            <person name="Yoshida T."/>
            <person name="Shimamura S."/>
            <person name="Takaki Y."/>
            <person name="Nagai Y."/>
            <person name="Toyoda A."/>
            <person name="Suzuki Y."/>
            <person name="Arimoto A."/>
            <person name="Ishii H."/>
            <person name="Satoh N."/>
            <person name="Nishiyama T."/>
            <person name="Hasebe M."/>
            <person name="Maruyama T."/>
            <person name="Minagawa J."/>
            <person name="Obokata J."/>
            <person name="Shigenobu S."/>
        </authorList>
    </citation>
    <scope>NUCLEOTIDE SEQUENCE [LARGE SCALE GENOMIC DNA]</scope>
</reference>